<reference evidence="1" key="2">
    <citation type="submission" date="2021-01" db="EMBL/GenBank/DDBJ databases">
        <authorList>
            <person name="Schikora-Tamarit M.A."/>
        </authorList>
    </citation>
    <scope>NUCLEOTIDE SEQUENCE</scope>
    <source>
        <strain evidence="1">NCAIM Y.01608</strain>
    </source>
</reference>
<dbReference type="RefSeq" id="XP_018212021.1">
    <property type="nucleotide sequence ID" value="XM_018357173.1"/>
</dbReference>
<protein>
    <submittedName>
        <fullName evidence="1">Uncharacterized protein</fullName>
    </submittedName>
</protein>
<dbReference type="AlphaFoldDB" id="A0A1B7SL48"/>
<reference evidence="1" key="1">
    <citation type="journal article" date="2021" name="Open Biol.">
        <title>Shared evolutionary footprints suggest mitochondrial oxidative damage underlies multiple complex I losses in fungi.</title>
        <authorList>
            <person name="Schikora-Tamarit M.A."/>
            <person name="Marcet-Houben M."/>
            <person name="Nosek J."/>
            <person name="Gabaldon T."/>
        </authorList>
    </citation>
    <scope>NUCLEOTIDE SEQUENCE</scope>
    <source>
        <strain evidence="1">NCAIM Y.01608</strain>
    </source>
</reference>
<dbReference type="OrthoDB" id="1913277at2759"/>
<dbReference type="Proteomes" id="UP000788993">
    <property type="component" value="Unassembled WGS sequence"/>
</dbReference>
<name>A0A1B7SL48_9ASCO</name>
<organism evidence="1 2">
    <name type="scientific">Ogataea polymorpha</name>
    <dbReference type="NCBI Taxonomy" id="460523"/>
    <lineage>
        <taxon>Eukaryota</taxon>
        <taxon>Fungi</taxon>
        <taxon>Dikarya</taxon>
        <taxon>Ascomycota</taxon>
        <taxon>Saccharomycotina</taxon>
        <taxon>Pichiomycetes</taxon>
        <taxon>Pichiales</taxon>
        <taxon>Pichiaceae</taxon>
        <taxon>Ogataea</taxon>
    </lineage>
</organism>
<dbReference type="EMBL" id="JAEUBD010000983">
    <property type="protein sequence ID" value="KAH3669778.1"/>
    <property type="molecule type" value="Genomic_DNA"/>
</dbReference>
<gene>
    <name evidence="1" type="ORF">OGATHE_002590</name>
</gene>
<sequence length="212" mass="23816">MSERQQFPVYPKPVWPVDKQPAYQPVDTITHATKVTLCSGLILGGMHFRRMLQHRKGSARPGHARYLALFEFQRHHFISAPLAAGMYVLVSDSLYNLNEETRASAEVAAVSSALFVASMFKSMPMNTRIGISLGYGLATGLFFWAGKWGLGEASLRATRSRGEVHDQESNKSLDSETEMGKYRKQGFWETMYRRPLSQTVDELGEGRGIVRL</sequence>
<comment type="caution">
    <text evidence="1">The sequence shown here is derived from an EMBL/GenBank/DDBJ whole genome shotgun (WGS) entry which is preliminary data.</text>
</comment>
<proteinExistence type="predicted"/>
<accession>A0A1B7SL48</accession>
<evidence type="ECO:0000313" key="1">
    <source>
        <dbReference type="EMBL" id="KAH3669778.1"/>
    </source>
</evidence>
<evidence type="ECO:0000313" key="2">
    <source>
        <dbReference type="Proteomes" id="UP000788993"/>
    </source>
</evidence>
<keyword evidence="2" id="KW-1185">Reference proteome</keyword>